<dbReference type="PANTHER" id="PTHR10625">
    <property type="entry name" value="HISTONE DEACETYLASE HDAC1-RELATED"/>
    <property type="match status" value="1"/>
</dbReference>
<evidence type="ECO:0000313" key="6">
    <source>
        <dbReference type="EMBL" id="MFC5987367.1"/>
    </source>
</evidence>
<evidence type="ECO:0000256" key="3">
    <source>
        <dbReference type="ARBA" id="ARBA00020218"/>
    </source>
</evidence>
<reference evidence="7" key="1">
    <citation type="journal article" date="2019" name="Int. J. Syst. Evol. Microbiol.">
        <title>The Global Catalogue of Microorganisms (GCM) 10K type strain sequencing project: providing services to taxonomists for standard genome sequencing and annotation.</title>
        <authorList>
            <consortium name="The Broad Institute Genomics Platform"/>
            <consortium name="The Broad Institute Genome Sequencing Center for Infectious Disease"/>
            <person name="Wu L."/>
            <person name="Ma J."/>
        </authorList>
    </citation>
    <scope>NUCLEOTIDE SEQUENCE [LARGE SCALE GENOMIC DNA]</scope>
    <source>
        <strain evidence="7">CCM 8749</strain>
    </source>
</reference>
<dbReference type="Pfam" id="PF00850">
    <property type="entry name" value="Hist_deacetyl"/>
    <property type="match status" value="1"/>
</dbReference>
<dbReference type="PRINTS" id="PR01272">
    <property type="entry name" value="ACUCPROTEIN"/>
</dbReference>
<gene>
    <name evidence="6" type="ORF">ACFPXP_13225</name>
</gene>
<name>A0ABW1IQI3_9BACL</name>
<evidence type="ECO:0000256" key="2">
    <source>
        <dbReference type="ARBA" id="ARBA00005947"/>
    </source>
</evidence>
<protein>
    <recommendedName>
        <fullName evidence="3">Acetoin utilization protein AcuC</fullName>
    </recommendedName>
</protein>
<dbReference type="RefSeq" id="WP_379894738.1">
    <property type="nucleotide sequence ID" value="NZ_CBCSCT010000043.1"/>
</dbReference>
<dbReference type="EMBL" id="JBHSQV010000160">
    <property type="protein sequence ID" value="MFC5987367.1"/>
    <property type="molecule type" value="Genomic_DNA"/>
</dbReference>
<comment type="pathway">
    <text evidence="1">Ketone degradation; acetoin degradation.</text>
</comment>
<dbReference type="SUPFAM" id="SSF52768">
    <property type="entry name" value="Arginase/deacetylase"/>
    <property type="match status" value="1"/>
</dbReference>
<sequence length="370" mass="41673">MNYRFHSDHPFNQERVRLTMDLLKHSGALSNTQMIGYSACPESFIEQVHTSAYIQAVKKASQQPSSNWLDYGIGTEDTPSFPEMHQASSFICGGSLIGADRVMNSQARALHLAGGLHHAHPGKASGFCIYNDAAVAIAYLRKQYDAKVLYIDTDVHHGDGVQWMFYSDPQVCTFSIHETGKYLFPGTGYVHERGEGQGFGFSVNLPLEPFTEDESWLECFSEVLERTAGFFKPDVIVSQHGCDAHALDPLSHMHCSMDIYLQMPKIIRSAADHWCNGRWLALGGGGYDIYRVVPRAWSMLWMVMSEHPMVQQVSSHAHLPQAWIEAVQPRSPHALPVSWLDAKSAWAPMPRRKEITENNRKTKQLSMMYL</sequence>
<dbReference type="InterPro" id="IPR023696">
    <property type="entry name" value="Ureohydrolase_dom_sf"/>
</dbReference>
<feature type="domain" description="Histone deacetylase" evidence="5">
    <location>
        <begin position="9"/>
        <end position="302"/>
    </location>
</feature>
<dbReference type="PRINTS" id="PR01270">
    <property type="entry name" value="HDASUPER"/>
</dbReference>
<dbReference type="Proteomes" id="UP001596250">
    <property type="component" value="Unassembled WGS sequence"/>
</dbReference>
<proteinExistence type="inferred from homology"/>
<comment type="similarity">
    <text evidence="2">Belongs to the histone deacetylase family.</text>
</comment>
<keyword evidence="7" id="KW-1185">Reference proteome</keyword>
<evidence type="ECO:0000256" key="1">
    <source>
        <dbReference type="ARBA" id="ARBA00005101"/>
    </source>
</evidence>
<evidence type="ECO:0000256" key="4">
    <source>
        <dbReference type="ARBA" id="ARBA00022627"/>
    </source>
</evidence>
<comment type="caution">
    <text evidence="6">The sequence shown here is derived from an EMBL/GenBank/DDBJ whole genome shotgun (WGS) entry which is preliminary data.</text>
</comment>
<evidence type="ECO:0000259" key="5">
    <source>
        <dbReference type="Pfam" id="PF00850"/>
    </source>
</evidence>
<dbReference type="InterPro" id="IPR003085">
    <property type="entry name" value="AcuC"/>
</dbReference>
<dbReference type="InterPro" id="IPR000286">
    <property type="entry name" value="HDACs"/>
</dbReference>
<organism evidence="6 7">
    <name type="scientific">Marinicrinis lubricantis</name>
    <dbReference type="NCBI Taxonomy" id="2086470"/>
    <lineage>
        <taxon>Bacteria</taxon>
        <taxon>Bacillati</taxon>
        <taxon>Bacillota</taxon>
        <taxon>Bacilli</taxon>
        <taxon>Bacillales</taxon>
        <taxon>Paenibacillaceae</taxon>
    </lineage>
</organism>
<keyword evidence="4" id="KW-0006">Acetoin catabolism</keyword>
<dbReference type="InterPro" id="IPR023801">
    <property type="entry name" value="His_deacetylse_dom"/>
</dbReference>
<dbReference type="InterPro" id="IPR037138">
    <property type="entry name" value="His_deacetylse_dom_sf"/>
</dbReference>
<dbReference type="PANTHER" id="PTHR10625:SF10">
    <property type="entry name" value="HISTONE DEACETYLASE HDAC1"/>
    <property type="match status" value="1"/>
</dbReference>
<dbReference type="CDD" id="cd09994">
    <property type="entry name" value="HDAC_AcuC_like"/>
    <property type="match status" value="1"/>
</dbReference>
<accession>A0ABW1IQI3</accession>
<dbReference type="Gene3D" id="3.40.800.20">
    <property type="entry name" value="Histone deacetylase domain"/>
    <property type="match status" value="1"/>
</dbReference>
<evidence type="ECO:0000313" key="7">
    <source>
        <dbReference type="Proteomes" id="UP001596250"/>
    </source>
</evidence>